<dbReference type="SUPFAM" id="SSF55811">
    <property type="entry name" value="Nudix"/>
    <property type="match status" value="1"/>
</dbReference>
<dbReference type="EC" id="3.6.1.17" evidence="3"/>
<dbReference type="PROSITE" id="PS00893">
    <property type="entry name" value="NUDIX_BOX"/>
    <property type="match status" value="1"/>
</dbReference>
<dbReference type="FunFam" id="3.90.79.10:FF:000037">
    <property type="entry name" value="Nudix hydrolase 2"/>
    <property type="match status" value="1"/>
</dbReference>
<evidence type="ECO:0000256" key="3">
    <source>
        <dbReference type="ARBA" id="ARBA00012447"/>
    </source>
</evidence>
<dbReference type="GO" id="GO:0000166">
    <property type="term" value="F:nucleotide binding"/>
    <property type="evidence" value="ECO:0007669"/>
    <property type="project" value="UniProtKB-KW"/>
</dbReference>
<keyword evidence="6" id="KW-0378">Hydrolase</keyword>
<dbReference type="InterPro" id="IPR015797">
    <property type="entry name" value="NUDIX_hydrolase-like_dom_sf"/>
</dbReference>
<dbReference type="InterPro" id="IPR051325">
    <property type="entry name" value="Nudix_hydrolase_domain"/>
</dbReference>
<accession>A0A9F5N3S2</accession>
<evidence type="ECO:0000256" key="6">
    <source>
        <dbReference type="ARBA" id="ARBA00022801"/>
    </source>
</evidence>
<proteinExistence type="inferred from homology"/>
<evidence type="ECO:0000256" key="11">
    <source>
        <dbReference type="ARBA" id="ARBA00048667"/>
    </source>
</evidence>
<name>A0A9F5N3S2_PYTBI</name>
<dbReference type="CTD" id="318"/>
<evidence type="ECO:0000256" key="12">
    <source>
        <dbReference type="ARBA" id="ARBA00048896"/>
    </source>
</evidence>
<protein>
    <recommendedName>
        <fullName evidence="4">Bis(5'-nucleosyl)-tetraphosphatase [asymmetrical]</fullName>
        <ecNumber evidence="3">3.6.1.17</ecNumber>
    </recommendedName>
    <alternativeName>
        <fullName evidence="9">Diadenosine 5',5'''-P1,P4-tetraphosphate asymmetrical hydrolase</fullName>
    </alternativeName>
    <alternativeName>
        <fullName evidence="8">Nucleoside diphosphate-linked moiety X motif 2</fullName>
    </alternativeName>
</protein>
<comment type="catalytic activity">
    <reaction evidence="11">
        <text>a 5'-end CoA-ribonucleoside in mRNA + H2O = a 5'-end phospho-adenosine-phospho-ribonucleoside in mRNA + (R)-4'-phosphopantetheine + 2 H(+)</text>
        <dbReference type="Rhea" id="RHEA:67592"/>
        <dbReference type="Rhea" id="RHEA-COMP:15719"/>
        <dbReference type="Rhea" id="RHEA-COMP:17276"/>
        <dbReference type="ChEBI" id="CHEBI:15377"/>
        <dbReference type="ChEBI" id="CHEBI:15378"/>
        <dbReference type="ChEBI" id="CHEBI:61723"/>
        <dbReference type="ChEBI" id="CHEBI:144051"/>
        <dbReference type="ChEBI" id="CHEBI:172371"/>
    </reaction>
    <physiologicalReaction direction="left-to-right" evidence="11">
        <dbReference type="Rhea" id="RHEA:67593"/>
    </physiologicalReaction>
</comment>
<evidence type="ECO:0000256" key="1">
    <source>
        <dbReference type="ARBA" id="ARBA00001968"/>
    </source>
</evidence>
<dbReference type="GO" id="GO:0006754">
    <property type="term" value="P:ATP biosynthetic process"/>
    <property type="evidence" value="ECO:0007669"/>
    <property type="project" value="TreeGrafter"/>
</dbReference>
<gene>
    <name evidence="15" type="primary">NUDT2</name>
</gene>
<dbReference type="PRINTS" id="PR01405">
    <property type="entry name" value="TETRPHPHTASE"/>
</dbReference>
<dbReference type="Pfam" id="PF00293">
    <property type="entry name" value="NUDIX"/>
    <property type="match status" value="1"/>
</dbReference>
<dbReference type="PANTHER" id="PTHR21340">
    <property type="entry name" value="DIADENOSINE 5,5-P1,P4-TETRAPHOSPHATE PYROPHOSPHOHYDROLASE MUTT"/>
    <property type="match status" value="1"/>
</dbReference>
<reference evidence="15" key="1">
    <citation type="submission" date="2025-08" db="UniProtKB">
        <authorList>
            <consortium name="RefSeq"/>
        </authorList>
    </citation>
    <scope>IDENTIFICATION</scope>
    <source>
        <tissue evidence="15">Liver</tissue>
    </source>
</reference>
<dbReference type="RefSeq" id="XP_025030112.1">
    <property type="nucleotide sequence ID" value="XM_025174344.1"/>
</dbReference>
<evidence type="ECO:0000256" key="7">
    <source>
        <dbReference type="ARBA" id="ARBA00024504"/>
    </source>
</evidence>
<keyword evidence="14" id="KW-1185">Reference proteome</keyword>
<feature type="domain" description="Nudix hydrolase" evidence="13">
    <location>
        <begin position="47"/>
        <end position="188"/>
    </location>
</feature>
<keyword evidence="5" id="KW-0547">Nucleotide-binding</keyword>
<organism evidence="14 15">
    <name type="scientific">Python bivittatus</name>
    <name type="common">Burmese python</name>
    <name type="synonym">Python molurus bivittatus</name>
    <dbReference type="NCBI Taxonomy" id="176946"/>
    <lineage>
        <taxon>Eukaryota</taxon>
        <taxon>Metazoa</taxon>
        <taxon>Chordata</taxon>
        <taxon>Craniata</taxon>
        <taxon>Vertebrata</taxon>
        <taxon>Euteleostomi</taxon>
        <taxon>Lepidosauria</taxon>
        <taxon>Squamata</taxon>
        <taxon>Bifurcata</taxon>
        <taxon>Unidentata</taxon>
        <taxon>Episquamata</taxon>
        <taxon>Toxicofera</taxon>
        <taxon>Serpentes</taxon>
        <taxon>Henophidia</taxon>
        <taxon>Pythonidae</taxon>
        <taxon>Python</taxon>
    </lineage>
</organism>
<dbReference type="InterPro" id="IPR000086">
    <property type="entry name" value="NUDIX_hydrolase_dom"/>
</dbReference>
<comment type="catalytic activity">
    <reaction evidence="7">
        <text>a 5'-end FAD-phospho-ribonucleoside in mRNA + H2O = a 5'-end phospho-adenosine-phospho-ribonucleoside in mRNA + FMN + 2 H(+)</text>
        <dbReference type="Rhea" id="RHEA:67588"/>
        <dbReference type="Rhea" id="RHEA-COMP:15719"/>
        <dbReference type="Rhea" id="RHEA-COMP:17275"/>
        <dbReference type="ChEBI" id="CHEBI:15377"/>
        <dbReference type="ChEBI" id="CHEBI:15378"/>
        <dbReference type="ChEBI" id="CHEBI:58210"/>
        <dbReference type="ChEBI" id="CHEBI:144051"/>
        <dbReference type="ChEBI" id="CHEBI:172372"/>
    </reaction>
    <physiologicalReaction direction="left-to-right" evidence="7">
        <dbReference type="Rhea" id="RHEA:67589"/>
    </physiologicalReaction>
</comment>
<dbReference type="InterPro" id="IPR003565">
    <property type="entry name" value="Tetra_PHTase"/>
</dbReference>
<sequence>MPYNETQKHLQNPRMLSNWHHCSAGATPLFMCVTPQRVRKRGGDFVMTLRACGLIIFRKMPKASAAAAAEGNIEYLLLQTSYGTHHWTPPKGHVDPGEDDLRTALRETQEEAGLASTQFTILEGFKKELNYVVKGKPKTVVYWLAELKDRDTEIKLSSEHQDFRWLTLSDACRLAEYEDMQGAFREAHRFLSSKK</sequence>
<dbReference type="PROSITE" id="PS51462">
    <property type="entry name" value="NUDIX"/>
    <property type="match status" value="1"/>
</dbReference>
<evidence type="ECO:0000256" key="4">
    <source>
        <dbReference type="ARBA" id="ARBA00018911"/>
    </source>
</evidence>
<dbReference type="GO" id="GO:0004081">
    <property type="term" value="F:bis(5'-nucleosyl)-tetraphosphatase (asymmetrical) activity"/>
    <property type="evidence" value="ECO:0007669"/>
    <property type="project" value="UniProtKB-EC"/>
</dbReference>
<comment type="cofactor">
    <cofactor evidence="1">
        <name>a divalent metal cation</name>
        <dbReference type="ChEBI" id="CHEBI:60240"/>
    </cofactor>
</comment>
<evidence type="ECO:0000313" key="14">
    <source>
        <dbReference type="Proteomes" id="UP000695026"/>
    </source>
</evidence>
<evidence type="ECO:0000256" key="5">
    <source>
        <dbReference type="ARBA" id="ARBA00022741"/>
    </source>
</evidence>
<dbReference type="CDD" id="cd03428">
    <property type="entry name" value="NUDIX_Ap4A_Nudt2"/>
    <property type="match status" value="1"/>
</dbReference>
<dbReference type="Proteomes" id="UP000695026">
    <property type="component" value="Unplaced"/>
</dbReference>
<dbReference type="OMA" id="WRDYEQA"/>
<dbReference type="AlphaFoldDB" id="A0A9F5N3S2"/>
<comment type="similarity">
    <text evidence="2">Belongs to the Nudix hydrolase family.</text>
</comment>
<evidence type="ECO:0000256" key="8">
    <source>
        <dbReference type="ARBA" id="ARBA00029676"/>
    </source>
</evidence>
<evidence type="ECO:0000256" key="10">
    <source>
        <dbReference type="ARBA" id="ARBA00045172"/>
    </source>
</evidence>
<dbReference type="InterPro" id="IPR020084">
    <property type="entry name" value="NUDIX_hydrolase_CS"/>
</dbReference>
<comment type="catalytic activity">
    <reaction evidence="12">
        <text>P(1),P(4)-bis(5'-guanosyl) tetraphosphate + H2O = GMP + GTP + 2 H(+)</text>
        <dbReference type="Rhea" id="RHEA:22484"/>
        <dbReference type="ChEBI" id="CHEBI:15377"/>
        <dbReference type="ChEBI" id="CHEBI:15378"/>
        <dbReference type="ChEBI" id="CHEBI:37565"/>
        <dbReference type="ChEBI" id="CHEBI:57553"/>
        <dbReference type="ChEBI" id="CHEBI:58115"/>
        <dbReference type="EC" id="3.6.1.17"/>
    </reaction>
</comment>
<comment type="function">
    <text evidence="10">Catalyzes the asymmetric hydrolysis of diadenosine 5',5'''-P1,P4-tetraphosphate (Ap4A) to yield AMP and ATP. Exhibits decapping activity towards FAD-capped RNAs and dpCoA-capped RNAs in vitro.</text>
</comment>
<dbReference type="PANTHER" id="PTHR21340:SF0">
    <property type="entry name" value="BIS(5'-NUCLEOSYL)-TETRAPHOSPHATASE [ASYMMETRICAL]"/>
    <property type="match status" value="1"/>
</dbReference>
<evidence type="ECO:0000256" key="2">
    <source>
        <dbReference type="ARBA" id="ARBA00005582"/>
    </source>
</evidence>
<dbReference type="GO" id="GO:0006167">
    <property type="term" value="P:AMP biosynthetic process"/>
    <property type="evidence" value="ECO:0007669"/>
    <property type="project" value="TreeGrafter"/>
</dbReference>
<evidence type="ECO:0000256" key="9">
    <source>
        <dbReference type="ARBA" id="ARBA00032644"/>
    </source>
</evidence>
<evidence type="ECO:0000259" key="13">
    <source>
        <dbReference type="PROSITE" id="PS51462"/>
    </source>
</evidence>
<dbReference type="Gene3D" id="3.90.79.10">
    <property type="entry name" value="Nucleoside Triphosphate Pyrophosphohydrolase"/>
    <property type="match status" value="1"/>
</dbReference>
<evidence type="ECO:0000313" key="15">
    <source>
        <dbReference type="RefSeq" id="XP_025030112.1"/>
    </source>
</evidence>
<dbReference type="GeneID" id="103055787"/>